<protein>
    <submittedName>
        <fullName evidence="1">SprT-like domain-containing protein</fullName>
    </submittedName>
</protein>
<evidence type="ECO:0000313" key="1">
    <source>
        <dbReference type="EMBL" id="QQL44970.1"/>
    </source>
</evidence>
<accession>A0A6B3LDD9</accession>
<dbReference type="AlphaFoldDB" id="A0A6B3LDD9"/>
<evidence type="ECO:0000313" key="2">
    <source>
        <dbReference type="Proteomes" id="UP000475117"/>
    </source>
</evidence>
<proteinExistence type="predicted"/>
<dbReference type="KEGG" id="soa:G3M56_014055"/>
<dbReference type="EMBL" id="CP066776">
    <property type="protein sequence ID" value="QQL44970.1"/>
    <property type="molecule type" value="Genomic_DNA"/>
</dbReference>
<organism evidence="1 2">
    <name type="scientific">Sulfuriroseicoccus oceanibius</name>
    <dbReference type="NCBI Taxonomy" id="2707525"/>
    <lineage>
        <taxon>Bacteria</taxon>
        <taxon>Pseudomonadati</taxon>
        <taxon>Verrucomicrobiota</taxon>
        <taxon>Verrucomicrobiia</taxon>
        <taxon>Verrucomicrobiales</taxon>
        <taxon>Verrucomicrobiaceae</taxon>
        <taxon>Sulfuriroseicoccus</taxon>
    </lineage>
</organism>
<dbReference type="Proteomes" id="UP000475117">
    <property type="component" value="Chromosome"/>
</dbReference>
<dbReference type="RefSeq" id="WP_164365291.1">
    <property type="nucleotide sequence ID" value="NZ_CP066776.1"/>
</dbReference>
<dbReference type="PANTHER" id="PTHR38773:SF1">
    <property type="entry name" value="PROTEIN SPRT"/>
    <property type="match status" value="1"/>
</dbReference>
<sequence length="182" mass="20757">MTSSDNQQPIDWQQLTESLQSQVRDKLGGLASPRWATTVRVVFNPRLKSTAGRALPGAALIELNPRLVPIGDEHLLETLWHEAAHLLARKRHPIRRIQPHGAEWQQACTDLGIPGAAATHRLPLPRTRQRPKFLYRCPECGYEIQRVRRIRAEAACHRCCTTHNSGRFDSRFQLTEFALNYP</sequence>
<gene>
    <name evidence="1" type="ORF">G3M56_014055</name>
</gene>
<dbReference type="Pfam" id="PF10263">
    <property type="entry name" value="SprT-like"/>
    <property type="match status" value="1"/>
</dbReference>
<dbReference type="GO" id="GO:0006950">
    <property type="term" value="P:response to stress"/>
    <property type="evidence" value="ECO:0007669"/>
    <property type="project" value="UniProtKB-ARBA"/>
</dbReference>
<dbReference type="InterPro" id="IPR006640">
    <property type="entry name" value="SprT-like_domain"/>
</dbReference>
<keyword evidence="2" id="KW-1185">Reference proteome</keyword>
<dbReference type="PANTHER" id="PTHR38773">
    <property type="entry name" value="PROTEIN SPRT"/>
    <property type="match status" value="1"/>
</dbReference>
<reference evidence="1 2" key="1">
    <citation type="submission" date="2020-12" db="EMBL/GenBank/DDBJ databases">
        <title>Sulforoseuscoccus oceanibium gen. nov., sp. nov., a representative of the phylum Verrucomicrobia with special cytoplasmic membrane, and proposal of Sulforoseuscoccusaceae fam. nov.</title>
        <authorList>
            <person name="Xi F."/>
        </authorList>
    </citation>
    <scope>NUCLEOTIDE SEQUENCE [LARGE SCALE GENOMIC DNA]</scope>
    <source>
        <strain evidence="1 2">T37</strain>
    </source>
</reference>
<name>A0A6B3LDD9_9BACT</name>
<dbReference type="SMART" id="SM00731">
    <property type="entry name" value="SprT"/>
    <property type="match status" value="1"/>
</dbReference>